<dbReference type="Gene3D" id="1.10.3210.10">
    <property type="entry name" value="Hypothetical protein af1432"/>
    <property type="match status" value="1"/>
</dbReference>
<sequence length="321" mass="36499">MRYFALSQRMRNSTQLLYLENQPDSGLADRVFSIFLNETAMIEIDNAVLKDMNHGFCLPAKPELLQSLHQVLQQPEPELGEIAALIATDVATSAAVLKVINSSSYGFSRTITDIRQAVMFLGLNSITMLVTGYLLKQAFDQSKCCIKLERFWDSAQEIADVATLIGNKIKSKVPVENLYMLGLFHDAGIPAMAFNYPDYVEVLGAANRNYDTLLVEFEEARYQTNHAVIGYYLANSWNLPKPICQLILRHHDITYLQEKRSDEEMLTFSTLKMAENLVHTNKRFVAAPDWPLMKQSVLDALNLDEDDYQDLKDDTEEYFTS</sequence>
<protein>
    <recommendedName>
        <fullName evidence="1">HDOD domain-containing protein</fullName>
    </recommendedName>
</protein>
<accession>A0A8T0C6X4</accession>
<comment type="caution">
    <text evidence="2">The sequence shown here is derived from an EMBL/GenBank/DDBJ whole genome shotgun (WGS) entry which is preliminary data.</text>
</comment>
<proteinExistence type="predicted"/>
<dbReference type="InterPro" id="IPR013976">
    <property type="entry name" value="HDOD"/>
</dbReference>
<dbReference type="Pfam" id="PF08668">
    <property type="entry name" value="HDOD"/>
    <property type="match status" value="1"/>
</dbReference>
<dbReference type="PROSITE" id="PS51833">
    <property type="entry name" value="HDOD"/>
    <property type="match status" value="1"/>
</dbReference>
<dbReference type="Proteomes" id="UP000016480">
    <property type="component" value="Unassembled WGS sequence"/>
</dbReference>
<organism evidence="2 3">
    <name type="scientific">Pseudoalteromonas rubra</name>
    <dbReference type="NCBI Taxonomy" id="43658"/>
    <lineage>
        <taxon>Bacteria</taxon>
        <taxon>Pseudomonadati</taxon>
        <taxon>Pseudomonadota</taxon>
        <taxon>Gammaproteobacteria</taxon>
        <taxon>Alteromonadales</taxon>
        <taxon>Pseudoalteromonadaceae</taxon>
        <taxon>Pseudoalteromonas</taxon>
    </lineage>
</organism>
<reference evidence="2 3" key="1">
    <citation type="journal article" date="2012" name="J. Bacteriol.">
        <title>Genome sequence of the cycloprodigiosin-producing bacterial strain Pseudoalteromonas rubra ATCC 29570(T).</title>
        <authorList>
            <person name="Xie B.B."/>
            <person name="Shu Y.L."/>
            <person name="Qin Q.L."/>
            <person name="Rong J.C."/>
            <person name="Zhang X.Y."/>
            <person name="Chen X.L."/>
            <person name="Zhou B.C."/>
            <person name="Zhang Y.Z."/>
        </authorList>
    </citation>
    <scope>NUCLEOTIDE SEQUENCE [LARGE SCALE GENOMIC DNA]</scope>
    <source>
        <strain evidence="2 3">DSM 6842</strain>
    </source>
</reference>
<dbReference type="EMBL" id="AHCD03000035">
    <property type="protein sequence ID" value="KAF7786494.1"/>
    <property type="molecule type" value="Genomic_DNA"/>
</dbReference>
<name>A0A8T0C6X4_9GAMM</name>
<evidence type="ECO:0000313" key="3">
    <source>
        <dbReference type="Proteomes" id="UP000016480"/>
    </source>
</evidence>
<dbReference type="SUPFAM" id="SSF109604">
    <property type="entry name" value="HD-domain/PDEase-like"/>
    <property type="match status" value="1"/>
</dbReference>
<gene>
    <name evidence="2" type="ORF">PRUB_a1081</name>
</gene>
<evidence type="ECO:0000313" key="2">
    <source>
        <dbReference type="EMBL" id="KAF7786494.1"/>
    </source>
</evidence>
<dbReference type="PANTHER" id="PTHR33525">
    <property type="match status" value="1"/>
</dbReference>
<evidence type="ECO:0000259" key="1">
    <source>
        <dbReference type="PROSITE" id="PS51833"/>
    </source>
</evidence>
<dbReference type="InterPro" id="IPR052340">
    <property type="entry name" value="RNase_Y/CdgJ"/>
</dbReference>
<feature type="domain" description="HDOD" evidence="1">
    <location>
        <begin position="58"/>
        <end position="253"/>
    </location>
</feature>
<dbReference type="PANTHER" id="PTHR33525:SF6">
    <property type="entry name" value="HDOD DOMAIN-CONTAINING PROTEIN"/>
    <property type="match status" value="1"/>
</dbReference>
<dbReference type="AlphaFoldDB" id="A0A8T0C6X4"/>